<dbReference type="Proteomes" id="UP001302745">
    <property type="component" value="Unassembled WGS sequence"/>
</dbReference>
<dbReference type="PROSITE" id="PS50011">
    <property type="entry name" value="PROTEIN_KINASE_DOM"/>
    <property type="match status" value="1"/>
</dbReference>
<proteinExistence type="predicted"/>
<accession>A0AAN7A2K9</accession>
<gene>
    <name evidence="2" type="ORF">C8A00DRAFT_28945</name>
</gene>
<dbReference type="InterPro" id="IPR000719">
    <property type="entry name" value="Prot_kinase_dom"/>
</dbReference>
<reference evidence="2" key="1">
    <citation type="journal article" date="2023" name="Mol. Phylogenet. Evol.">
        <title>Genome-scale phylogeny and comparative genomics of the fungal order Sordariales.</title>
        <authorList>
            <person name="Hensen N."/>
            <person name="Bonometti L."/>
            <person name="Westerberg I."/>
            <person name="Brannstrom I.O."/>
            <person name="Guillou S."/>
            <person name="Cros-Aarteil S."/>
            <person name="Calhoun S."/>
            <person name="Haridas S."/>
            <person name="Kuo A."/>
            <person name="Mondo S."/>
            <person name="Pangilinan J."/>
            <person name="Riley R."/>
            <person name="LaButti K."/>
            <person name="Andreopoulos B."/>
            <person name="Lipzen A."/>
            <person name="Chen C."/>
            <person name="Yan M."/>
            <person name="Daum C."/>
            <person name="Ng V."/>
            <person name="Clum A."/>
            <person name="Steindorff A."/>
            <person name="Ohm R.A."/>
            <person name="Martin F."/>
            <person name="Silar P."/>
            <person name="Natvig D.O."/>
            <person name="Lalanne C."/>
            <person name="Gautier V."/>
            <person name="Ament-Velasquez S.L."/>
            <person name="Kruys A."/>
            <person name="Hutchinson M.I."/>
            <person name="Powell A.J."/>
            <person name="Barry K."/>
            <person name="Miller A.N."/>
            <person name="Grigoriev I.V."/>
            <person name="Debuchy R."/>
            <person name="Gladieux P."/>
            <person name="Hiltunen Thoren M."/>
            <person name="Johannesson H."/>
        </authorList>
    </citation>
    <scope>NUCLEOTIDE SEQUENCE</scope>
    <source>
        <strain evidence="2">CBS 538.74</strain>
    </source>
</reference>
<dbReference type="InterPro" id="IPR011009">
    <property type="entry name" value="Kinase-like_dom_sf"/>
</dbReference>
<dbReference type="PANTHER" id="PTHR24347">
    <property type="entry name" value="SERINE/THREONINE-PROTEIN KINASE"/>
    <property type="match status" value="1"/>
</dbReference>
<evidence type="ECO:0000313" key="2">
    <source>
        <dbReference type="EMBL" id="KAK4158046.1"/>
    </source>
</evidence>
<comment type="caution">
    <text evidence="2">The sequence shown here is derived from an EMBL/GenBank/DDBJ whole genome shotgun (WGS) entry which is preliminary data.</text>
</comment>
<evidence type="ECO:0000313" key="3">
    <source>
        <dbReference type="Proteomes" id="UP001302745"/>
    </source>
</evidence>
<evidence type="ECO:0000259" key="1">
    <source>
        <dbReference type="PROSITE" id="PS50011"/>
    </source>
</evidence>
<sequence length="247" mass="27472">MSLTTGLLEDGGLGSLTIPTRFVDGRTIETRGYGALTEDIEWQFEKDIGHGQYGRVWLEKSPQVVTKRVVKENVFVVQRFPFWWLKLGDFGLSKQVTVEEPSLNTKVGTPAFEAPEVGDPRTTVPIYTPGHGTLNDFIRDEARFPLRGLTEKNVSEDGIDFLRKTIIVNPDERLTAVTALNHPWLRGLSSWDRTLARKIAQMPDPRSINEHDIILVLGPTGVGKSRFIRHFAAGGGPAEGEELTSAH</sequence>
<feature type="domain" description="Protein kinase" evidence="1">
    <location>
        <begin position="1"/>
        <end position="185"/>
    </location>
</feature>
<dbReference type="GO" id="GO:0004672">
    <property type="term" value="F:protein kinase activity"/>
    <property type="evidence" value="ECO:0007669"/>
    <property type="project" value="InterPro"/>
</dbReference>
<dbReference type="GO" id="GO:0005524">
    <property type="term" value="F:ATP binding"/>
    <property type="evidence" value="ECO:0007669"/>
    <property type="project" value="InterPro"/>
</dbReference>
<name>A0AAN7A2K9_9PEZI</name>
<dbReference type="Gene3D" id="1.10.510.10">
    <property type="entry name" value="Transferase(Phosphotransferase) domain 1"/>
    <property type="match status" value="2"/>
</dbReference>
<protein>
    <recommendedName>
        <fullName evidence="1">Protein kinase domain-containing protein</fullName>
    </recommendedName>
</protein>
<dbReference type="SMART" id="SM00220">
    <property type="entry name" value="S_TKc"/>
    <property type="match status" value="1"/>
</dbReference>
<reference evidence="2" key="2">
    <citation type="submission" date="2023-05" db="EMBL/GenBank/DDBJ databases">
        <authorList>
            <consortium name="Lawrence Berkeley National Laboratory"/>
            <person name="Steindorff A."/>
            <person name="Hensen N."/>
            <person name="Bonometti L."/>
            <person name="Westerberg I."/>
            <person name="Brannstrom I.O."/>
            <person name="Guillou S."/>
            <person name="Cros-Aarteil S."/>
            <person name="Calhoun S."/>
            <person name="Haridas S."/>
            <person name="Kuo A."/>
            <person name="Mondo S."/>
            <person name="Pangilinan J."/>
            <person name="Riley R."/>
            <person name="Labutti K."/>
            <person name="Andreopoulos B."/>
            <person name="Lipzen A."/>
            <person name="Chen C."/>
            <person name="Yanf M."/>
            <person name="Daum C."/>
            <person name="Ng V."/>
            <person name="Clum A."/>
            <person name="Ohm R."/>
            <person name="Martin F."/>
            <person name="Silar P."/>
            <person name="Natvig D."/>
            <person name="Lalanne C."/>
            <person name="Gautier V."/>
            <person name="Ament-Velasquez S.L."/>
            <person name="Kruys A."/>
            <person name="Hutchinson M.I."/>
            <person name="Powell A.J."/>
            <person name="Barry K."/>
            <person name="Miller A.N."/>
            <person name="Grigoriev I.V."/>
            <person name="Debuchy R."/>
            <person name="Gladieux P."/>
            <person name="Thoren M.H."/>
            <person name="Johannesson H."/>
        </authorList>
    </citation>
    <scope>NUCLEOTIDE SEQUENCE</scope>
    <source>
        <strain evidence="2">CBS 538.74</strain>
    </source>
</reference>
<keyword evidence="3" id="KW-1185">Reference proteome</keyword>
<organism evidence="2 3">
    <name type="scientific">Chaetomidium leptoderma</name>
    <dbReference type="NCBI Taxonomy" id="669021"/>
    <lineage>
        <taxon>Eukaryota</taxon>
        <taxon>Fungi</taxon>
        <taxon>Dikarya</taxon>
        <taxon>Ascomycota</taxon>
        <taxon>Pezizomycotina</taxon>
        <taxon>Sordariomycetes</taxon>
        <taxon>Sordariomycetidae</taxon>
        <taxon>Sordariales</taxon>
        <taxon>Chaetomiaceae</taxon>
        <taxon>Chaetomidium</taxon>
    </lineage>
</organism>
<dbReference type="AlphaFoldDB" id="A0AAN7A2K9"/>
<dbReference type="EMBL" id="MU856842">
    <property type="protein sequence ID" value="KAK4158046.1"/>
    <property type="molecule type" value="Genomic_DNA"/>
</dbReference>
<dbReference type="SUPFAM" id="SSF56112">
    <property type="entry name" value="Protein kinase-like (PK-like)"/>
    <property type="match status" value="1"/>
</dbReference>